<evidence type="ECO:0000256" key="4">
    <source>
        <dbReference type="ARBA" id="ARBA00022617"/>
    </source>
</evidence>
<dbReference type="Pfam" id="PF00141">
    <property type="entry name" value="peroxidase"/>
    <property type="match status" value="1"/>
</dbReference>
<dbReference type="EC" id="1.11.1.7" evidence="2"/>
<evidence type="ECO:0000256" key="1">
    <source>
        <dbReference type="ARBA" id="ARBA00000189"/>
    </source>
</evidence>
<dbReference type="Proteomes" id="UP000743370">
    <property type="component" value="Unassembled WGS sequence"/>
</dbReference>
<reference evidence="11 12" key="1">
    <citation type="submission" date="2020-05" db="EMBL/GenBank/DDBJ databases">
        <title>Vigna angularis (adzuki bean) Var. LongXiaoDou No. 4 denovo assembly.</title>
        <authorList>
            <person name="Xiang H."/>
        </authorList>
    </citation>
    <scope>NUCLEOTIDE SEQUENCE [LARGE SCALE GENOMIC DNA]</scope>
    <source>
        <tissue evidence="11">Leaf</tissue>
    </source>
</reference>
<dbReference type="SUPFAM" id="SSF48113">
    <property type="entry name" value="Heme-dependent peroxidases"/>
    <property type="match status" value="1"/>
</dbReference>
<dbReference type="GO" id="GO:0020037">
    <property type="term" value="F:heme binding"/>
    <property type="evidence" value="ECO:0007669"/>
    <property type="project" value="InterPro"/>
</dbReference>
<dbReference type="GO" id="GO:0046872">
    <property type="term" value="F:metal ion binding"/>
    <property type="evidence" value="ECO:0007669"/>
    <property type="project" value="UniProtKB-KW"/>
</dbReference>
<dbReference type="InterPro" id="IPR010255">
    <property type="entry name" value="Haem_peroxidase_sf"/>
</dbReference>
<dbReference type="GO" id="GO:0140825">
    <property type="term" value="F:lactoperoxidase activity"/>
    <property type="evidence" value="ECO:0007669"/>
    <property type="project" value="UniProtKB-EC"/>
</dbReference>
<dbReference type="InterPro" id="IPR002016">
    <property type="entry name" value="Haem_peroxidase"/>
</dbReference>
<feature type="binding site" description="axial binding residue" evidence="8">
    <location>
        <position position="27"/>
    </location>
    <ligand>
        <name>heme b</name>
        <dbReference type="ChEBI" id="CHEBI:60344"/>
    </ligand>
    <ligandPart>
        <name>Fe</name>
        <dbReference type="ChEBI" id="CHEBI:18248"/>
    </ligandPart>
</feature>
<comment type="catalytic activity">
    <reaction evidence="1">
        <text>2 a phenolic donor + H2O2 = 2 a phenolic radical donor + 2 H2O</text>
        <dbReference type="Rhea" id="RHEA:56136"/>
        <dbReference type="ChEBI" id="CHEBI:15377"/>
        <dbReference type="ChEBI" id="CHEBI:16240"/>
        <dbReference type="ChEBI" id="CHEBI:139520"/>
        <dbReference type="ChEBI" id="CHEBI:139521"/>
        <dbReference type="EC" id="1.11.1.7"/>
    </reaction>
</comment>
<protein>
    <recommendedName>
        <fullName evidence="2">peroxidase</fullName>
        <ecNumber evidence="2">1.11.1.7</ecNumber>
    </recommendedName>
</protein>
<feature type="binding site" evidence="8">
    <location>
        <position position="28"/>
    </location>
    <ligand>
        <name>Ca(2+)</name>
        <dbReference type="ChEBI" id="CHEBI:29108"/>
        <label>2</label>
    </ligand>
</feature>
<gene>
    <name evidence="11" type="ORF">HKW66_Vig0119450</name>
</gene>
<evidence type="ECO:0000313" key="11">
    <source>
        <dbReference type="EMBL" id="KAG2384853.1"/>
    </source>
</evidence>
<evidence type="ECO:0000256" key="6">
    <source>
        <dbReference type="ARBA" id="ARBA00023002"/>
    </source>
</evidence>
<keyword evidence="8" id="KW-0106">Calcium</keyword>
<evidence type="ECO:0000256" key="9">
    <source>
        <dbReference type="RuleBase" id="RU004241"/>
    </source>
</evidence>
<feature type="domain" description="Plant heme peroxidase family profile" evidence="10">
    <location>
        <begin position="1"/>
        <end position="92"/>
    </location>
</feature>
<evidence type="ECO:0000256" key="7">
    <source>
        <dbReference type="ARBA" id="ARBA00023004"/>
    </source>
</evidence>
<organism evidence="11 12">
    <name type="scientific">Phaseolus angularis</name>
    <name type="common">Azuki bean</name>
    <name type="synonym">Vigna angularis</name>
    <dbReference type="NCBI Taxonomy" id="3914"/>
    <lineage>
        <taxon>Eukaryota</taxon>
        <taxon>Viridiplantae</taxon>
        <taxon>Streptophyta</taxon>
        <taxon>Embryophyta</taxon>
        <taxon>Tracheophyta</taxon>
        <taxon>Spermatophyta</taxon>
        <taxon>Magnoliopsida</taxon>
        <taxon>eudicotyledons</taxon>
        <taxon>Gunneridae</taxon>
        <taxon>Pentapetalae</taxon>
        <taxon>rosids</taxon>
        <taxon>fabids</taxon>
        <taxon>Fabales</taxon>
        <taxon>Fabaceae</taxon>
        <taxon>Papilionoideae</taxon>
        <taxon>50 kb inversion clade</taxon>
        <taxon>NPAAA clade</taxon>
        <taxon>indigoferoid/millettioid clade</taxon>
        <taxon>Phaseoleae</taxon>
        <taxon>Vigna</taxon>
    </lineage>
</organism>
<dbReference type="PANTHER" id="PTHR31517">
    <property type="match status" value="1"/>
</dbReference>
<proteinExistence type="inferred from homology"/>
<comment type="cofactor">
    <cofactor evidence="8">
        <name>heme b</name>
        <dbReference type="ChEBI" id="CHEBI:60344"/>
    </cofactor>
    <text evidence="8">Binds 1 heme b (iron(II)-protoporphyrin IX) group per subunit.</text>
</comment>
<keyword evidence="5 8" id="KW-0479">Metal-binding</keyword>
<keyword evidence="4" id="KW-0349">Heme</keyword>
<evidence type="ECO:0000256" key="5">
    <source>
        <dbReference type="ARBA" id="ARBA00022723"/>
    </source>
</evidence>
<dbReference type="PROSITE" id="PS50873">
    <property type="entry name" value="PEROXIDASE_4"/>
    <property type="match status" value="1"/>
</dbReference>
<evidence type="ECO:0000259" key="10">
    <source>
        <dbReference type="PROSITE" id="PS50873"/>
    </source>
</evidence>
<evidence type="ECO:0000256" key="8">
    <source>
        <dbReference type="PIRSR" id="PIRSR600823-3"/>
    </source>
</evidence>
<keyword evidence="6" id="KW-0560">Oxidoreductase</keyword>
<evidence type="ECO:0000256" key="3">
    <source>
        <dbReference type="ARBA" id="ARBA00022559"/>
    </source>
</evidence>
<comment type="similarity">
    <text evidence="9">Belongs to the peroxidase family.</text>
</comment>
<keyword evidence="3 11" id="KW-0575">Peroxidase</keyword>
<keyword evidence="7 8" id="KW-0408">Iron</keyword>
<name>A0A8T0JZZ8_PHAAN</name>
<dbReference type="PANTHER" id="PTHR31517:SF11">
    <property type="entry name" value="PEROXIDASE 31"/>
    <property type="match status" value="1"/>
</dbReference>
<dbReference type="EMBL" id="JABFOF010000008">
    <property type="protein sequence ID" value="KAG2384853.1"/>
    <property type="molecule type" value="Genomic_DNA"/>
</dbReference>
<accession>A0A8T0JZZ8</accession>
<sequence>MPMSQITEIFTRHGFSVEEFVALSGDHTVGFSHCSEFGFAKDQARFFRVFASAMQKLSLLNVQTRRKGEIQRRVRLCEVGKWGNEAIVLDLG</sequence>
<dbReference type="InterPro" id="IPR000823">
    <property type="entry name" value="Peroxidase_pln"/>
</dbReference>
<comment type="caution">
    <text evidence="11">The sequence shown here is derived from an EMBL/GenBank/DDBJ whole genome shotgun (WGS) entry which is preliminary data.</text>
</comment>
<dbReference type="AlphaFoldDB" id="A0A8T0JZZ8"/>
<evidence type="ECO:0000313" key="12">
    <source>
        <dbReference type="Proteomes" id="UP000743370"/>
    </source>
</evidence>
<dbReference type="Gene3D" id="1.10.420.10">
    <property type="entry name" value="Peroxidase, domain 2"/>
    <property type="match status" value="1"/>
</dbReference>
<comment type="cofactor">
    <cofactor evidence="8">
        <name>Ca(2+)</name>
        <dbReference type="ChEBI" id="CHEBI:29108"/>
    </cofactor>
    <text evidence="8">Binds 2 calcium ions per subunit.</text>
</comment>
<evidence type="ECO:0000256" key="2">
    <source>
        <dbReference type="ARBA" id="ARBA00012313"/>
    </source>
</evidence>
<dbReference type="GO" id="GO:0006979">
    <property type="term" value="P:response to oxidative stress"/>
    <property type="evidence" value="ECO:0007669"/>
    <property type="project" value="InterPro"/>
</dbReference>